<comment type="caution">
    <text evidence="6">The sequence shown here is derived from an EMBL/GenBank/DDBJ whole genome shotgun (WGS) entry which is preliminary data.</text>
</comment>
<dbReference type="GO" id="GO:0051536">
    <property type="term" value="F:iron-sulfur cluster binding"/>
    <property type="evidence" value="ECO:0007669"/>
    <property type="project" value="InterPro"/>
</dbReference>
<feature type="domain" description="CCHC-type" evidence="4">
    <location>
        <begin position="536"/>
        <end position="550"/>
    </location>
</feature>
<feature type="region of interest" description="Disordered" evidence="3">
    <location>
        <begin position="845"/>
        <end position="866"/>
    </location>
</feature>
<dbReference type="Proteomes" id="UP000186817">
    <property type="component" value="Unassembled WGS sequence"/>
</dbReference>
<dbReference type="Pfam" id="PF00098">
    <property type="entry name" value="zf-CCHC"/>
    <property type="match status" value="1"/>
</dbReference>
<dbReference type="InterPro" id="IPR001584">
    <property type="entry name" value="Integrase_cat-core"/>
</dbReference>
<evidence type="ECO:0000256" key="1">
    <source>
        <dbReference type="ARBA" id="ARBA00006420"/>
    </source>
</evidence>
<evidence type="ECO:0000259" key="5">
    <source>
        <dbReference type="PROSITE" id="PS50994"/>
    </source>
</evidence>
<feature type="region of interest" description="Disordered" evidence="3">
    <location>
        <begin position="785"/>
        <end position="831"/>
    </location>
</feature>
<dbReference type="CDD" id="cd06664">
    <property type="entry name" value="IscU_like"/>
    <property type="match status" value="1"/>
</dbReference>
<feature type="compositionally biased region" description="Basic and acidic residues" evidence="3">
    <location>
        <begin position="1634"/>
        <end position="1652"/>
    </location>
</feature>
<dbReference type="InterPro" id="IPR002871">
    <property type="entry name" value="NIF_FeS_clus_asmbl_NifU_N"/>
</dbReference>
<dbReference type="InterPro" id="IPR001878">
    <property type="entry name" value="Znf_CCHC"/>
</dbReference>
<dbReference type="FunFam" id="3.90.1010.10:FF:000013">
    <property type="entry name" value="Iron-sulfur cluster assembly enzyme ISCU, mitochondrial"/>
    <property type="match status" value="1"/>
</dbReference>
<dbReference type="SUPFAM" id="SSF57756">
    <property type="entry name" value="Retrovirus zinc finger-like domains"/>
    <property type="match status" value="1"/>
</dbReference>
<dbReference type="GO" id="GO:0005506">
    <property type="term" value="F:iron ion binding"/>
    <property type="evidence" value="ECO:0007669"/>
    <property type="project" value="InterPro"/>
</dbReference>
<dbReference type="GO" id="GO:0008270">
    <property type="term" value="F:zinc ion binding"/>
    <property type="evidence" value="ECO:0007669"/>
    <property type="project" value="UniProtKB-KW"/>
</dbReference>
<dbReference type="PROSITE" id="PS50994">
    <property type="entry name" value="INTEGRASE"/>
    <property type="match status" value="1"/>
</dbReference>
<dbReference type="Gene3D" id="3.30.420.10">
    <property type="entry name" value="Ribonuclease H-like superfamily/Ribonuclease H"/>
    <property type="match status" value="1"/>
</dbReference>
<dbReference type="InterPro" id="IPR012337">
    <property type="entry name" value="RNaseH-like_sf"/>
</dbReference>
<dbReference type="InterPro" id="IPR013103">
    <property type="entry name" value="RVT_2"/>
</dbReference>
<reference evidence="6 7" key="1">
    <citation type="submission" date="2016-02" db="EMBL/GenBank/DDBJ databases">
        <title>Genome analysis of coral dinoflagellate symbionts highlights evolutionary adaptations to a symbiotic lifestyle.</title>
        <authorList>
            <person name="Aranda M."/>
            <person name="Li Y."/>
            <person name="Liew Y.J."/>
            <person name="Baumgarten S."/>
            <person name="Simakov O."/>
            <person name="Wilson M."/>
            <person name="Piel J."/>
            <person name="Ashoor H."/>
            <person name="Bougouffa S."/>
            <person name="Bajic V.B."/>
            <person name="Ryu T."/>
            <person name="Ravasi T."/>
            <person name="Bayer T."/>
            <person name="Micklem G."/>
            <person name="Kim H."/>
            <person name="Bhak J."/>
            <person name="Lajeunesse T.C."/>
            <person name="Voolstra C.R."/>
        </authorList>
    </citation>
    <scope>NUCLEOTIDE SEQUENCE [LARGE SCALE GENOMIC DNA]</scope>
    <source>
        <strain evidence="6 7">CCMP2467</strain>
    </source>
</reference>
<dbReference type="Gene3D" id="4.10.60.10">
    <property type="entry name" value="Zinc finger, CCHC-type"/>
    <property type="match status" value="1"/>
</dbReference>
<proteinExistence type="inferred from homology"/>
<dbReference type="Pfam" id="PF01592">
    <property type="entry name" value="NifU_N"/>
    <property type="match status" value="1"/>
</dbReference>
<dbReference type="Gene3D" id="3.90.1010.10">
    <property type="match status" value="1"/>
</dbReference>
<keyword evidence="7" id="KW-1185">Reference proteome</keyword>
<dbReference type="SUPFAM" id="SSF82649">
    <property type="entry name" value="SufE/NifU"/>
    <property type="match status" value="1"/>
</dbReference>
<keyword evidence="2" id="KW-0862">Zinc</keyword>
<feature type="region of interest" description="Disordered" evidence="3">
    <location>
        <begin position="1621"/>
        <end position="1681"/>
    </location>
</feature>
<sequence>MQVSGIAQLSELLGSEVVENEAVAFRITMTKPKVPGKVKLEAAKTVRTKEPFRSRPFYSFRSIWKLHNYPAGGTRVTRVVKDFKQFELFEFDALTSISRSIEVENEEIRQSWSSAVTVTPDKTLAKHDVHPGEVCQVQSSKEMYSASFLLEAPLNGAFHMLVNNELLTEYQDHLCADSYIALDEMVLLTLVAEPIALSGKIRADNYVPVFSNQQREYKEFKKRAEIYRVKMRLAGRQKETVFNLVTMMSGKAWDLVEDLPVAEMEKDESFDKIFERLDKGFRYDPLTELPDDFEAYFIKLQRRSNQTLQEWSAEYLRAERRLTTTHGVTLPEKIRAWFFLRRSGVSKEQRQLILTNVGAENLNLEAVSKAMNFILGQDSRLEGRGDKWNKKVDHAHYQDELDSEDWPDADATYYQDVGEEPPWLDADQAYYEDEATEDDCDDAWDVEEYDEIYAAYVDAKNRMNRMRTARGFYPVVALVDRPASPTSPAGRGKSPGKKGGGKRPGKKGQPGKQMPAKGGGSKAGARGKAAVGRQVCLRCGQAGHWARDCPAGEKKRRLDPQAGEVMMVMDADPTDGMDNHSRTYAMTPVYALDNDEDDDNQTCNRAVQDGGAASVLGSLLHVKRYLRHLLENGFPLDTLEVYACKKSFRYGNSATEATGLCVLLPVVMGGKKRQVLTYIIGGSCPILFGRPVLEKLEVTIDYKAGKMKWPGGSWQPISRGDRGEHQLVLAEDMATLLDETQDFEEILAPTDFETHVVFSKNLGYQAILGKTACPNEVYHTTLEKDHSLDDQSNEKDHSLDDQSNEKDHSRNDQSNEKDHSHHDGKQNEHEIDQKDHLEEARQQRIAFDENPRTIPESATATASSPSPMWTLEEVVNAKQVPLSDKVVVKNLPKGKLNGFIASVAKEKKELKSAMDRAAHVSSADEKLVWEVFAGKGRLTASLKCQGAVTEPFSTKEGWNLRRAKDRKKFLRRLRHEEPDEVVITPHSRLWSPTLEKQLATAPGGWAQLCRQRQQDHDEILVFCALVFEVQRRGGRHAHLEHPWTSRAWKTKAFHRLSGMPTYVDQCMYGALSRDGGCPLRKSTCILTTKRSVHQGLQCECDGSHDHGREQGHAQHEDNEPPDLMAKKFAELIVQDGVAEDALPIDEGTEAADVEMEQATGEEAQEEPEVIKANQSLKQQVGRQAFSYVARLHKNLGHPSPTVLARMLEEVQATENVITCAKNYLCAACLKRKKPAGVPPASGIEGREFNERLMLDSAWIDTDDGRMCVLTIMCQATRFVTIRVLASEQSKELLKGLERAWIKHFGVPKIIRIDEAKGWSATLIREWCSDHGVELEIAPAEAHSWLGAVERRHQVVRRSLELYMEDRQDRTRTGLREAAIFVPGQINLLSSVKGFSPAQWVLGKTPANSFSLTNEIFNPAAPDAEDDAGAFAANQRRRTAAQIAFLKADTDLRLRRAMNRNYREGDQAMPKVGQKVFFWRIQGAGILQKNRWRGPARVVAVETDDSGKERVIWLAHGTSLLRCAPHQVRPVIEETGYNVVSDPGAAMEALQELKARSTTQFKDITASEPVLEDNVDDHLSHYEPSLPDDNSHPSDADEETARPLPPLPGVVELAFQDVLSRQRPLTRRISTAEPEPEHLDADAPPDKRARLDPARPPGATSSSSPATAAASARPEDTPVPEDDEELYVDAYVVDTADNDFPEGWAVVDGEIAIDEAWLARVEAKEKHMNVEQRAAMVQAKRTELESYFSNQVWQFAEDGENRAGRTVSARWVLSWKEPENGGPPKAKARLVLRGFEDPDLMNIEKASPTATRQSKMLLLAFAGNWQWVVFCGDVRTAFLSGAEFNRKIVVKLPADCGPLLGAGPQPTYMRMLKSAYGLADAPLLWWKEADRRQRRGGWERHPLDRCFYLLFTKDRVLTAALVLHVDDLLVAGDGQNTEFKAAIATLKKIFDFGKWQELHDKSPILYCGGKLERDAAGIHLGYADYLKKVAPVTVPRAKENKPLQPRDVGKLRGLIGALQWPAGQGLPALSASLSIQAAGINQADTNLVAELNKTLRFAKAQHSYRITMGKVFGDLNDVCLVVFSDAAFAVRPDGSSQGGLLVVMTSKKVLSGETVPYSVLSWRSHKLQRVCRSSLAAEAQGLATALDELVMVKSMVSLMLDPRQDPRAPETAQWPGSSVAVIDAKALYDALKKPGFTSAQDKRTAIEILCVQDELKRLGTTLRWVSSERMLADGLTKVGSRQELADTMMSGRLSLVFDKDFVAAKKKTKEERERAQRASGGQYGSRIAQHISMVLLAQAANGVDGKTLDDGNHATYYTDLFLGFLFLQFTFMLAYVLCKIVGYVTAATTARTRPVRTTADATTQTTGRDQDTKLYHLNAMTRQYHNELDEYREYTAQLKAENTGLWRQLEDCRHERTRTVDTYEEPGPFQGHFAETANEDWDRDLGTQWTRGFHCCADPSSVACCDRLSEGGLESKNGACHGSKRRSLIRRVDGIVLFVTSRAKADMGTWTTMTVGHRAGPAKADAMRVTSENQVLSDPLYRVVTEWHFRDDNGQTLVRRSMRDFVQMTTEVEDLPAMLSEAADLENRKIIKFFSRRRAEASLRPCFRRTAMSLTLLSRRATAPLVAPRLAAAARRSYHEVVHDHFNNPRNVGSLDKEDKTVGSALVGKASCGDVIKLQVKVGKDGIIEDAKFKTFGCGSAIASSSYATEMIIGQNINEASKITNSDISSHLKLPPVKIHCSVLAEEAIQAAIADYKTKQAPAARTWNPSEHWAPYPGAILWCGTLPE</sequence>
<feature type="domain" description="Integrase catalytic" evidence="5">
    <location>
        <begin position="1235"/>
        <end position="1413"/>
    </location>
</feature>
<dbReference type="GO" id="GO:0005737">
    <property type="term" value="C:cytoplasm"/>
    <property type="evidence" value="ECO:0007669"/>
    <property type="project" value="UniProtKB-ARBA"/>
</dbReference>
<keyword evidence="2" id="KW-0479">Metal-binding</keyword>
<comment type="similarity">
    <text evidence="1">Belongs to the NifU family.</text>
</comment>
<keyword evidence="2" id="KW-0863">Zinc-finger</keyword>
<dbReference type="SMART" id="SM00343">
    <property type="entry name" value="ZnF_C2HC"/>
    <property type="match status" value="1"/>
</dbReference>
<name>A0A1Q9DWM2_SYMMI</name>
<gene>
    <name evidence="6" type="primary">ISU1</name>
    <name evidence="6" type="ORF">AK812_SmicGene17844</name>
</gene>
<accession>A0A1Q9DWM2</accession>
<dbReference type="InterPro" id="IPR036397">
    <property type="entry name" value="RNaseH_sf"/>
</dbReference>
<evidence type="ECO:0000313" key="6">
    <source>
        <dbReference type="EMBL" id="OLP99583.1"/>
    </source>
</evidence>
<feature type="compositionally biased region" description="Low complexity" evidence="3">
    <location>
        <begin position="853"/>
        <end position="866"/>
    </location>
</feature>
<evidence type="ECO:0000256" key="2">
    <source>
        <dbReference type="PROSITE-ProRule" id="PRU00047"/>
    </source>
</evidence>
<dbReference type="OrthoDB" id="441589at2759"/>
<evidence type="ECO:0000256" key="3">
    <source>
        <dbReference type="SAM" id="MobiDB-lite"/>
    </source>
</evidence>
<protein>
    <submittedName>
        <fullName evidence="6">Iron sulfur cluster assembly protein 1, mitochondrial</fullName>
    </submittedName>
</protein>
<dbReference type="PANTHER" id="PTHR10093">
    <property type="entry name" value="IRON-SULFUR CLUSTER ASSEMBLY ENZYME NIFU HOMOLOG"/>
    <property type="match status" value="1"/>
</dbReference>
<dbReference type="GO" id="GO:0015074">
    <property type="term" value="P:DNA integration"/>
    <property type="evidence" value="ECO:0007669"/>
    <property type="project" value="InterPro"/>
</dbReference>
<dbReference type="PROSITE" id="PS50158">
    <property type="entry name" value="ZF_CCHC"/>
    <property type="match status" value="1"/>
</dbReference>
<dbReference type="NCBIfam" id="TIGR01999">
    <property type="entry name" value="iscU"/>
    <property type="match status" value="1"/>
</dbReference>
<dbReference type="GO" id="GO:0003676">
    <property type="term" value="F:nucleic acid binding"/>
    <property type="evidence" value="ECO:0007669"/>
    <property type="project" value="InterPro"/>
</dbReference>
<feature type="compositionally biased region" description="Low complexity" evidence="3">
    <location>
        <begin position="1656"/>
        <end position="1671"/>
    </location>
</feature>
<feature type="region of interest" description="Disordered" evidence="3">
    <location>
        <begin position="1577"/>
        <end position="1607"/>
    </location>
</feature>
<evidence type="ECO:0000259" key="4">
    <source>
        <dbReference type="PROSITE" id="PS50158"/>
    </source>
</evidence>
<evidence type="ECO:0000313" key="7">
    <source>
        <dbReference type="Proteomes" id="UP000186817"/>
    </source>
</evidence>
<dbReference type="GO" id="GO:0016226">
    <property type="term" value="P:iron-sulfur cluster assembly"/>
    <property type="evidence" value="ECO:0007669"/>
    <property type="project" value="InterPro"/>
</dbReference>
<feature type="region of interest" description="Disordered" evidence="3">
    <location>
        <begin position="481"/>
        <end position="527"/>
    </location>
</feature>
<dbReference type="EMBL" id="LSRX01000356">
    <property type="protein sequence ID" value="OLP99583.1"/>
    <property type="molecule type" value="Genomic_DNA"/>
</dbReference>
<dbReference type="SUPFAM" id="SSF53098">
    <property type="entry name" value="Ribonuclease H-like"/>
    <property type="match status" value="1"/>
</dbReference>
<organism evidence="6 7">
    <name type="scientific">Symbiodinium microadriaticum</name>
    <name type="common">Dinoflagellate</name>
    <name type="synonym">Zooxanthella microadriatica</name>
    <dbReference type="NCBI Taxonomy" id="2951"/>
    <lineage>
        <taxon>Eukaryota</taxon>
        <taxon>Sar</taxon>
        <taxon>Alveolata</taxon>
        <taxon>Dinophyceae</taxon>
        <taxon>Suessiales</taxon>
        <taxon>Symbiodiniaceae</taxon>
        <taxon>Symbiodinium</taxon>
    </lineage>
</organism>
<dbReference type="Pfam" id="PF07727">
    <property type="entry name" value="RVT_2"/>
    <property type="match status" value="1"/>
</dbReference>
<dbReference type="InterPro" id="IPR011339">
    <property type="entry name" value="ISCU"/>
</dbReference>
<feature type="compositionally biased region" description="Basic residues" evidence="3">
    <location>
        <begin position="494"/>
        <end position="506"/>
    </location>
</feature>
<feature type="compositionally biased region" description="Basic and acidic residues" evidence="3">
    <location>
        <begin position="1588"/>
        <end position="1600"/>
    </location>
</feature>
<dbReference type="InterPro" id="IPR036875">
    <property type="entry name" value="Znf_CCHC_sf"/>
</dbReference>